<reference evidence="1 2" key="1">
    <citation type="submission" date="2018-08" db="EMBL/GenBank/DDBJ databases">
        <title>Recombination of ecologically and evolutionarily significant loci maintains genetic cohesion in the Pseudomonas syringae species complex.</title>
        <authorList>
            <person name="Dillon M."/>
            <person name="Thakur S."/>
            <person name="Almeida R.N.D."/>
            <person name="Weir B.S."/>
            <person name="Guttman D.S."/>
        </authorList>
    </citation>
    <scope>NUCLEOTIDE SEQUENCE [LARGE SCALE GENOMIC DNA]</scope>
    <source>
        <strain evidence="1 2">ICMP 4324</strain>
    </source>
</reference>
<name>A0A3M3FV75_PSESG</name>
<protein>
    <submittedName>
        <fullName evidence="1">Uncharacterized protein</fullName>
    </submittedName>
</protein>
<comment type="caution">
    <text evidence="1">The sequence shown here is derived from an EMBL/GenBank/DDBJ whole genome shotgun (WGS) entry which is preliminary data.</text>
</comment>
<dbReference type="AlphaFoldDB" id="A0A3M3FV75"/>
<dbReference type="Proteomes" id="UP000276829">
    <property type="component" value="Unassembled WGS sequence"/>
</dbReference>
<proteinExistence type="predicted"/>
<evidence type="ECO:0000313" key="1">
    <source>
        <dbReference type="EMBL" id="RMM65823.1"/>
    </source>
</evidence>
<sequence>MELKTNVDNSRRLDHLHMTQLSVSLNRLIPDSLTKPRCNDLQSKWPRPAIIAFFDRD</sequence>
<dbReference type="EMBL" id="RBON01000233">
    <property type="protein sequence ID" value="RMM65823.1"/>
    <property type="molecule type" value="Genomic_DNA"/>
</dbReference>
<accession>A0A3M3FV75</accession>
<evidence type="ECO:0000313" key="2">
    <source>
        <dbReference type="Proteomes" id="UP000276829"/>
    </source>
</evidence>
<gene>
    <name evidence="1" type="ORF">ALQ73_200036</name>
</gene>
<organism evidence="1 2">
    <name type="scientific">Pseudomonas savastanoi pv. glycinea</name>
    <name type="common">Pseudomonas syringae pv. glycinea</name>
    <dbReference type="NCBI Taxonomy" id="318"/>
    <lineage>
        <taxon>Bacteria</taxon>
        <taxon>Pseudomonadati</taxon>
        <taxon>Pseudomonadota</taxon>
        <taxon>Gammaproteobacteria</taxon>
        <taxon>Pseudomonadales</taxon>
        <taxon>Pseudomonadaceae</taxon>
        <taxon>Pseudomonas</taxon>
    </lineage>
</organism>